<dbReference type="Gene3D" id="3.40.50.1110">
    <property type="entry name" value="SGNH hydrolase"/>
    <property type="match status" value="1"/>
</dbReference>
<proteinExistence type="predicted"/>
<evidence type="ECO:0008006" key="3">
    <source>
        <dbReference type="Google" id="ProtNLM"/>
    </source>
</evidence>
<feature type="non-terminal residue" evidence="1">
    <location>
        <position position="138"/>
    </location>
</feature>
<keyword evidence="2" id="KW-1185">Reference proteome</keyword>
<dbReference type="Proteomes" id="UP001295794">
    <property type="component" value="Unassembled WGS sequence"/>
</dbReference>
<dbReference type="EMBL" id="CAVNYO010000110">
    <property type="protein sequence ID" value="CAK5266731.1"/>
    <property type="molecule type" value="Genomic_DNA"/>
</dbReference>
<evidence type="ECO:0000313" key="2">
    <source>
        <dbReference type="Proteomes" id="UP001295794"/>
    </source>
</evidence>
<organism evidence="1 2">
    <name type="scientific">Mycena citricolor</name>
    <dbReference type="NCBI Taxonomy" id="2018698"/>
    <lineage>
        <taxon>Eukaryota</taxon>
        <taxon>Fungi</taxon>
        <taxon>Dikarya</taxon>
        <taxon>Basidiomycota</taxon>
        <taxon>Agaricomycotina</taxon>
        <taxon>Agaricomycetes</taxon>
        <taxon>Agaricomycetidae</taxon>
        <taxon>Agaricales</taxon>
        <taxon>Marasmiineae</taxon>
        <taxon>Mycenaceae</taxon>
        <taxon>Mycena</taxon>
    </lineage>
</organism>
<dbReference type="AlphaFoldDB" id="A0AAD2GZY7"/>
<accession>A0AAD2GZY7</accession>
<name>A0AAD2GZY7_9AGAR</name>
<protein>
    <recommendedName>
        <fullName evidence="3">SGNH/GDSL hydrolase family protein</fullName>
    </recommendedName>
</protein>
<sequence>FAREHEATHDLLFGLQDSLYAAGARLFLYIDVPPIARTPTGAKALANDPSMPAAYYNWNISLRRRIEAFANEHRDARIFTFSSFDCFSRLLDTYADHGFVEEDLYKAGGAIWKDHLHPRSAVHKIFARDLVQFLRSQQ</sequence>
<dbReference type="InterPro" id="IPR036514">
    <property type="entry name" value="SGNH_hydro_sf"/>
</dbReference>
<evidence type="ECO:0000313" key="1">
    <source>
        <dbReference type="EMBL" id="CAK5266731.1"/>
    </source>
</evidence>
<comment type="caution">
    <text evidence="1">The sequence shown here is derived from an EMBL/GenBank/DDBJ whole genome shotgun (WGS) entry which is preliminary data.</text>
</comment>
<reference evidence="1" key="1">
    <citation type="submission" date="2023-11" db="EMBL/GenBank/DDBJ databases">
        <authorList>
            <person name="De Vega J J."/>
            <person name="De Vega J J."/>
        </authorList>
    </citation>
    <scope>NUCLEOTIDE SEQUENCE</scope>
</reference>
<dbReference type="SUPFAM" id="SSF52266">
    <property type="entry name" value="SGNH hydrolase"/>
    <property type="match status" value="1"/>
</dbReference>
<gene>
    <name evidence="1" type="ORF">MYCIT1_LOCUS8646</name>
</gene>